<name>A0A7X6QY91_9CELL</name>
<evidence type="ECO:0000256" key="1">
    <source>
        <dbReference type="SAM" id="Phobius"/>
    </source>
</evidence>
<accession>A0A7X6QY91</accession>
<comment type="caution">
    <text evidence="2">The sequence shown here is derived from an EMBL/GenBank/DDBJ whole genome shotgun (WGS) entry which is preliminary data.</text>
</comment>
<dbReference type="AlphaFoldDB" id="A0A7X6QY91"/>
<gene>
    <name evidence="2" type="ORF">HGA03_03600</name>
</gene>
<dbReference type="RefSeq" id="WP_168628796.1">
    <property type="nucleotide sequence ID" value="NZ_BONL01000010.1"/>
</dbReference>
<dbReference type="EMBL" id="JAAXOX010000001">
    <property type="protein sequence ID" value="NKY21746.1"/>
    <property type="molecule type" value="Genomic_DNA"/>
</dbReference>
<feature type="transmembrane region" description="Helical" evidence="1">
    <location>
        <begin position="54"/>
        <end position="75"/>
    </location>
</feature>
<proteinExistence type="predicted"/>
<protein>
    <submittedName>
        <fullName evidence="2">Uncharacterized protein</fullName>
    </submittedName>
</protein>
<reference evidence="2 3" key="1">
    <citation type="submission" date="2020-04" db="EMBL/GenBank/DDBJ databases">
        <title>MicrobeNet Type strains.</title>
        <authorList>
            <person name="Nicholson A.C."/>
        </authorList>
    </citation>
    <scope>NUCLEOTIDE SEQUENCE [LARGE SCALE GENOMIC DNA]</scope>
    <source>
        <strain evidence="2 3">ATCC BAA-788</strain>
    </source>
</reference>
<keyword evidence="3" id="KW-1185">Reference proteome</keyword>
<keyword evidence="1" id="KW-1133">Transmembrane helix</keyword>
<dbReference type="Proteomes" id="UP000581206">
    <property type="component" value="Unassembled WGS sequence"/>
</dbReference>
<keyword evidence="1" id="KW-0812">Transmembrane</keyword>
<sequence length="81" mass="8417">MTTVLTWIRTPARLFWAGVTLCAVVLAANAALTAVLLDGQVPTPQMAMSVVNGLVTLCTVLGPAMIVGALAVELVRRSPVD</sequence>
<keyword evidence="1" id="KW-0472">Membrane</keyword>
<evidence type="ECO:0000313" key="2">
    <source>
        <dbReference type="EMBL" id="NKY21746.1"/>
    </source>
</evidence>
<organism evidence="2 3">
    <name type="scientific">Cellulomonas denverensis</name>
    <dbReference type="NCBI Taxonomy" id="264297"/>
    <lineage>
        <taxon>Bacteria</taxon>
        <taxon>Bacillati</taxon>
        <taxon>Actinomycetota</taxon>
        <taxon>Actinomycetes</taxon>
        <taxon>Micrococcales</taxon>
        <taxon>Cellulomonadaceae</taxon>
        <taxon>Cellulomonas</taxon>
    </lineage>
</organism>
<evidence type="ECO:0000313" key="3">
    <source>
        <dbReference type="Proteomes" id="UP000581206"/>
    </source>
</evidence>